<keyword evidence="4" id="KW-1185">Reference proteome</keyword>
<evidence type="ECO:0000313" key="4">
    <source>
        <dbReference type="Proteomes" id="UP000635565"/>
    </source>
</evidence>
<dbReference type="GO" id="GO:0016787">
    <property type="term" value="F:hydrolase activity"/>
    <property type="evidence" value="ECO:0007669"/>
    <property type="project" value="UniProtKB-KW"/>
</dbReference>
<dbReference type="Pfam" id="PF12697">
    <property type="entry name" value="Abhydrolase_6"/>
    <property type="match status" value="1"/>
</dbReference>
<name>A0ABQ3VPD1_9CHLR</name>
<keyword evidence="1" id="KW-0732">Signal</keyword>
<dbReference type="SUPFAM" id="SSF53474">
    <property type="entry name" value="alpha/beta-Hydrolases"/>
    <property type="match status" value="1"/>
</dbReference>
<keyword evidence="3" id="KW-0378">Hydrolase</keyword>
<dbReference type="InterPro" id="IPR000073">
    <property type="entry name" value="AB_hydrolase_1"/>
</dbReference>
<dbReference type="InterPro" id="IPR029058">
    <property type="entry name" value="AB_hydrolase_fold"/>
</dbReference>
<evidence type="ECO:0000313" key="3">
    <source>
        <dbReference type="EMBL" id="GHO88112.1"/>
    </source>
</evidence>
<protein>
    <submittedName>
        <fullName evidence="3">Alpha/beta hydrolase</fullName>
    </submittedName>
</protein>
<accession>A0ABQ3VPD1</accession>
<reference evidence="3 4" key="1">
    <citation type="journal article" date="2021" name="Int. J. Syst. Evol. Microbiol.">
        <title>Reticulibacter mediterranei gen. nov., sp. nov., within the new family Reticulibacteraceae fam. nov., and Ktedonospora formicarum gen. nov., sp. nov., Ktedonobacter robiniae sp. nov., Dictyobacter formicarum sp. nov. and Dictyobacter arantiisoli sp. nov., belonging to the class Ktedonobacteria.</title>
        <authorList>
            <person name="Yabe S."/>
            <person name="Zheng Y."/>
            <person name="Wang C.M."/>
            <person name="Sakai Y."/>
            <person name="Abe K."/>
            <person name="Yokota A."/>
            <person name="Donadio S."/>
            <person name="Cavaletti L."/>
            <person name="Monciardini P."/>
        </authorList>
    </citation>
    <scope>NUCLEOTIDE SEQUENCE [LARGE SCALE GENOMIC DNA]</scope>
    <source>
        <strain evidence="3 4">SOSP1-9</strain>
    </source>
</reference>
<evidence type="ECO:0000256" key="1">
    <source>
        <dbReference type="SAM" id="SignalP"/>
    </source>
</evidence>
<proteinExistence type="predicted"/>
<feature type="signal peptide" evidence="1">
    <location>
        <begin position="1"/>
        <end position="30"/>
    </location>
</feature>
<feature type="chain" id="PRO_5046738061" evidence="1">
    <location>
        <begin position="31"/>
        <end position="356"/>
    </location>
</feature>
<dbReference type="EMBL" id="BNJJ01000021">
    <property type="protein sequence ID" value="GHO88112.1"/>
    <property type="molecule type" value="Genomic_DNA"/>
</dbReference>
<dbReference type="Gene3D" id="3.40.50.1820">
    <property type="entry name" value="alpha/beta hydrolase"/>
    <property type="match status" value="1"/>
</dbReference>
<dbReference type="RefSeq" id="WP_201365714.1">
    <property type="nucleotide sequence ID" value="NZ_BNJJ01000021.1"/>
</dbReference>
<sequence>MALHRRAVLLFLLVILMLSGTVLGPRSAHATTQTETCQSFNVPVTLGGILLSTPATIYGELCNPVGGPSHTVQLLVPGGTYGHIYWDFPYQPLNYSYVHALTAAGYSTFNIDRIGTGRSSHPPIGLLTVTMNTNAYVVHQIVQALRNGNIGNHSFGRVLLVGHSLGSVTCWIEAGIYHDVDGVIITGLLHHLNSVSLAGVVATLYPATLDPRFANKLLNVNYAGYLTTEPGTRGKDFYYVPGADPNVLQTDEATKETATPGEFDSFAVPIVDGISTLINVPVLVVVGQKDDLFCGIAATDCTSAATIRQAEAPFYSPKAQLQVVAIPEAGHDINLHKTAPLWFAAAKAWASQHLAP</sequence>
<gene>
    <name evidence="3" type="ORF">KSZ_61180</name>
</gene>
<dbReference type="Proteomes" id="UP000635565">
    <property type="component" value="Unassembled WGS sequence"/>
</dbReference>
<comment type="caution">
    <text evidence="3">The sequence shown here is derived from an EMBL/GenBank/DDBJ whole genome shotgun (WGS) entry which is preliminary data.</text>
</comment>
<evidence type="ECO:0000259" key="2">
    <source>
        <dbReference type="Pfam" id="PF12697"/>
    </source>
</evidence>
<organism evidence="3 4">
    <name type="scientific">Dictyobacter formicarum</name>
    <dbReference type="NCBI Taxonomy" id="2778368"/>
    <lineage>
        <taxon>Bacteria</taxon>
        <taxon>Bacillati</taxon>
        <taxon>Chloroflexota</taxon>
        <taxon>Ktedonobacteria</taxon>
        <taxon>Ktedonobacterales</taxon>
        <taxon>Dictyobacteraceae</taxon>
        <taxon>Dictyobacter</taxon>
    </lineage>
</organism>
<feature type="domain" description="AB hydrolase-1" evidence="2">
    <location>
        <begin position="74"/>
        <end position="345"/>
    </location>
</feature>